<evidence type="ECO:0000259" key="11">
    <source>
        <dbReference type="Pfam" id="PF07565"/>
    </source>
</evidence>
<organism evidence="12 13">
    <name type="scientific">Mesorhabditis spiculigera</name>
    <dbReference type="NCBI Taxonomy" id="96644"/>
    <lineage>
        <taxon>Eukaryota</taxon>
        <taxon>Metazoa</taxon>
        <taxon>Ecdysozoa</taxon>
        <taxon>Nematoda</taxon>
        <taxon>Chromadorea</taxon>
        <taxon>Rhabditida</taxon>
        <taxon>Rhabditina</taxon>
        <taxon>Rhabditomorpha</taxon>
        <taxon>Rhabditoidea</taxon>
        <taxon>Rhabditidae</taxon>
        <taxon>Mesorhabditinae</taxon>
        <taxon>Mesorhabditis</taxon>
    </lineage>
</organism>
<comment type="similarity">
    <text evidence="2">Belongs to the anion exchanger (TC 2.A.31) family.</text>
</comment>
<dbReference type="Pfam" id="PF07565">
    <property type="entry name" value="Band_3_cyto"/>
    <property type="match status" value="1"/>
</dbReference>
<evidence type="ECO:0000313" key="13">
    <source>
        <dbReference type="Proteomes" id="UP001177023"/>
    </source>
</evidence>
<keyword evidence="6 9" id="KW-1133">Transmembrane helix</keyword>
<evidence type="ECO:0000256" key="7">
    <source>
        <dbReference type="ARBA" id="ARBA00023065"/>
    </source>
</evidence>
<reference evidence="12" key="1">
    <citation type="submission" date="2023-06" db="EMBL/GenBank/DDBJ databases">
        <authorList>
            <person name="Delattre M."/>
        </authorList>
    </citation>
    <scope>NUCLEOTIDE SEQUENCE</scope>
    <source>
        <strain evidence="12">AF72</strain>
    </source>
</reference>
<keyword evidence="5 9" id="KW-0812">Transmembrane</keyword>
<dbReference type="SUPFAM" id="SSF55804">
    <property type="entry name" value="Phoshotransferase/anion transport protein"/>
    <property type="match status" value="1"/>
</dbReference>
<evidence type="ECO:0000256" key="9">
    <source>
        <dbReference type="SAM" id="Phobius"/>
    </source>
</evidence>
<dbReference type="Pfam" id="PF00955">
    <property type="entry name" value="HCO3_cotransp"/>
    <property type="match status" value="1"/>
</dbReference>
<comment type="caution">
    <text evidence="12">The sequence shown here is derived from an EMBL/GenBank/DDBJ whole genome shotgun (WGS) entry which is preliminary data.</text>
</comment>
<gene>
    <name evidence="12" type="ORF">MSPICULIGERA_LOCUS4487</name>
</gene>
<evidence type="ECO:0000256" key="5">
    <source>
        <dbReference type="ARBA" id="ARBA00022692"/>
    </source>
</evidence>
<dbReference type="PANTHER" id="PTHR11453:SF36">
    <property type="entry name" value="ANION EXCHANGE PROTEIN"/>
    <property type="match status" value="1"/>
</dbReference>
<feature type="non-terminal residue" evidence="12">
    <location>
        <position position="747"/>
    </location>
</feature>
<dbReference type="Gene3D" id="3.40.930.10">
    <property type="entry name" value="Mannitol-specific EII, Chain A"/>
    <property type="match status" value="2"/>
</dbReference>
<dbReference type="AlphaFoldDB" id="A0AA36CCK1"/>
<evidence type="ECO:0000313" key="12">
    <source>
        <dbReference type="EMBL" id="CAJ0565860.1"/>
    </source>
</evidence>
<dbReference type="GO" id="GO:0008509">
    <property type="term" value="F:monoatomic anion transmembrane transporter activity"/>
    <property type="evidence" value="ECO:0007669"/>
    <property type="project" value="InterPro"/>
</dbReference>
<dbReference type="InterPro" id="IPR013769">
    <property type="entry name" value="Band3_cytoplasmic_dom"/>
</dbReference>
<dbReference type="GO" id="GO:0005452">
    <property type="term" value="F:solute:inorganic anion antiporter activity"/>
    <property type="evidence" value="ECO:0007669"/>
    <property type="project" value="InterPro"/>
</dbReference>
<keyword evidence="8 9" id="KW-0472">Membrane</keyword>
<feature type="transmembrane region" description="Helical" evidence="9">
    <location>
        <begin position="434"/>
        <end position="451"/>
    </location>
</feature>
<dbReference type="PANTHER" id="PTHR11453">
    <property type="entry name" value="ANION EXCHANGE PROTEIN"/>
    <property type="match status" value="1"/>
</dbReference>
<feature type="transmembrane region" description="Helical" evidence="9">
    <location>
        <begin position="396"/>
        <end position="414"/>
    </location>
</feature>
<feature type="domain" description="Bicarbonate transporter-like transmembrane" evidence="10">
    <location>
        <begin position="273"/>
        <end position="711"/>
    </location>
</feature>
<feature type="transmembrane region" description="Helical" evidence="9">
    <location>
        <begin position="316"/>
        <end position="334"/>
    </location>
</feature>
<dbReference type="InterPro" id="IPR016152">
    <property type="entry name" value="PTrfase/Anion_transptr"/>
</dbReference>
<feature type="transmembrane region" description="Helical" evidence="9">
    <location>
        <begin position="284"/>
        <end position="310"/>
    </location>
</feature>
<dbReference type="InterPro" id="IPR003020">
    <property type="entry name" value="HCO3_transpt_euk"/>
</dbReference>
<evidence type="ECO:0000256" key="2">
    <source>
        <dbReference type="ARBA" id="ARBA00010993"/>
    </source>
</evidence>
<feature type="transmembrane region" description="Helical" evidence="9">
    <location>
        <begin position="472"/>
        <end position="500"/>
    </location>
</feature>
<evidence type="ECO:0000256" key="8">
    <source>
        <dbReference type="ARBA" id="ARBA00023136"/>
    </source>
</evidence>
<feature type="domain" description="Band 3 cytoplasmic" evidence="11">
    <location>
        <begin position="50"/>
        <end position="125"/>
    </location>
</feature>
<keyword evidence="3" id="KW-0813">Transport</keyword>
<keyword evidence="13" id="KW-1185">Reference proteome</keyword>
<dbReference type="GO" id="GO:0051453">
    <property type="term" value="P:regulation of intracellular pH"/>
    <property type="evidence" value="ECO:0007669"/>
    <property type="project" value="TreeGrafter"/>
</dbReference>
<dbReference type="GO" id="GO:0005886">
    <property type="term" value="C:plasma membrane"/>
    <property type="evidence" value="ECO:0007669"/>
    <property type="project" value="UniProtKB-SubCell"/>
</dbReference>
<name>A0AA36CCK1_9BILA</name>
<evidence type="ECO:0000259" key="10">
    <source>
        <dbReference type="Pfam" id="PF00955"/>
    </source>
</evidence>
<evidence type="ECO:0000256" key="6">
    <source>
        <dbReference type="ARBA" id="ARBA00022989"/>
    </source>
</evidence>
<protein>
    <submittedName>
        <fullName evidence="12">Uncharacterized protein</fullName>
    </submittedName>
</protein>
<feature type="transmembrane region" description="Helical" evidence="9">
    <location>
        <begin position="653"/>
        <end position="672"/>
    </location>
</feature>
<keyword evidence="7" id="KW-0406">Ion transport</keyword>
<dbReference type="EMBL" id="CATQJA010001119">
    <property type="protein sequence ID" value="CAJ0565860.1"/>
    <property type="molecule type" value="Genomic_DNA"/>
</dbReference>
<keyword evidence="4" id="KW-1003">Cell membrane</keyword>
<dbReference type="GO" id="GO:0008510">
    <property type="term" value="F:sodium:bicarbonate symporter activity"/>
    <property type="evidence" value="ECO:0007669"/>
    <property type="project" value="TreeGrafter"/>
</dbReference>
<dbReference type="Proteomes" id="UP001177023">
    <property type="component" value="Unassembled WGS sequence"/>
</dbReference>
<sequence>MPKYDISADLLLDPISVSQSISLGQHPDSAIDNVRRLYERHDNEDAAPPIYSEMLKLRYDGKIRSWHEASRWIKYEQVVEGGGTRFSKPHITLLSFQGLLQARNCLRRGVVVLDSTRDSLSSVFEHPTCAFIRLKTAQNFYPEIPDIPVRTKFIFVLLTPKDNYENEAVMIGRTVGALLSDEVFRRVAEHTQEPYTMADAIEEFMSNMVVIPPGKCTTETRWEPKDGGTEEVRLGHMNKHKVSLEGSSTDGESHAVGLYRTGRTFGGLAADIKANGWDFLEFRLLVGIWIFIMLMILTATDASALVGLITRFTEDAFATLISVVFIIQAFEKLFGIGATEARKSAAKMAALQASGCKCFVGNSTEDSLIAGFFQNDTREGACDLGEFRELENPIDVYQLSIILTLGTFTLTYAFKEFRKSPFFSSNIRNAVSDFGVLIAIVVMTAYSHYVGEDKVPTLNIPDSFRPTKDRSWLVLPVDVPLHLILIAILPAAFYTILIVMDQQITAVIVNRKDNLLKKGYGYHLDLLVIAILVLICSFLGLPFFVAATVLSVMHVDSLRVQSESAAPGEKAQMLGVKEQRLTAILAHLMIGVSVFLTPVIKLVPMPVLIGVFLYMGVVSLIHQQFVQRVALWFMPVKHQPDYTWLRCVKMRRVHLFTLIQMLSLIGLFVVKYSPVVKMAFPLMLIIMVLIRMMPLEKVFTHSELKSLDDILPSFKEVMFPKNRGKLSINQYEKVNQDPEALLIKESR</sequence>
<evidence type="ECO:0000256" key="3">
    <source>
        <dbReference type="ARBA" id="ARBA00022448"/>
    </source>
</evidence>
<dbReference type="InterPro" id="IPR011531">
    <property type="entry name" value="HCO3_transpt-like_TM_dom"/>
</dbReference>
<comment type="subcellular location">
    <subcellularLocation>
        <location evidence="1">Cell membrane</location>
        <topology evidence="1">Multi-pass membrane protein</topology>
    </subcellularLocation>
</comment>
<evidence type="ECO:0000256" key="1">
    <source>
        <dbReference type="ARBA" id="ARBA00004651"/>
    </source>
</evidence>
<proteinExistence type="inferred from homology"/>
<feature type="transmembrane region" description="Helical" evidence="9">
    <location>
        <begin position="520"/>
        <end position="553"/>
    </location>
</feature>
<accession>A0AA36CCK1</accession>
<evidence type="ECO:0000256" key="4">
    <source>
        <dbReference type="ARBA" id="ARBA00022475"/>
    </source>
</evidence>